<feature type="transmembrane region" description="Helical" evidence="6">
    <location>
        <begin position="67"/>
        <end position="88"/>
    </location>
</feature>
<keyword evidence="3 6" id="KW-0812">Transmembrane</keyword>
<evidence type="ECO:0000256" key="6">
    <source>
        <dbReference type="SAM" id="Phobius"/>
    </source>
</evidence>
<protein>
    <submittedName>
        <fullName evidence="7">LysE/ArgO family amino acid transporter</fullName>
    </submittedName>
</protein>
<sequence>MQAAFIQGMGIGGSLIIAVGAQNAFVLKQGIKGTYSLPIALLCSVIDALMITAGVAGLGHIIETFPIIKHVASFGGAAFLLWYGTNALKASFVDKGMEMDKAENADTLRKAILTTLGISFLNPHLYLDTVVLLGSISTQFDDFARPWFGAGAVLASFIWFFSLSFGARLLAPIFSRPAAWRYLDRFIWLTMWSIAAAIIWPYLSVFSSLHMIF</sequence>
<dbReference type="GeneID" id="67443233"/>
<dbReference type="Proteomes" id="UP000827084">
    <property type="component" value="Chromosome"/>
</dbReference>
<keyword evidence="4 6" id="KW-1133">Transmembrane helix</keyword>
<dbReference type="InterPro" id="IPR001123">
    <property type="entry name" value="LeuE-type"/>
</dbReference>
<dbReference type="Pfam" id="PF01810">
    <property type="entry name" value="LysE"/>
    <property type="match status" value="1"/>
</dbReference>
<evidence type="ECO:0000313" key="7">
    <source>
        <dbReference type="EMBL" id="QYX74359.1"/>
    </source>
</evidence>
<evidence type="ECO:0000256" key="4">
    <source>
        <dbReference type="ARBA" id="ARBA00022989"/>
    </source>
</evidence>
<organism evidence="7 8">
    <name type="scientific">Shewanella putrefaciens</name>
    <name type="common">Pseudomonas putrefaciens</name>
    <dbReference type="NCBI Taxonomy" id="24"/>
    <lineage>
        <taxon>Bacteria</taxon>
        <taxon>Pseudomonadati</taxon>
        <taxon>Pseudomonadota</taxon>
        <taxon>Gammaproteobacteria</taxon>
        <taxon>Alteromonadales</taxon>
        <taxon>Shewanellaceae</taxon>
        <taxon>Shewanella</taxon>
    </lineage>
</organism>
<evidence type="ECO:0000256" key="2">
    <source>
        <dbReference type="ARBA" id="ARBA00022475"/>
    </source>
</evidence>
<gene>
    <name evidence="7" type="ORF">K3G22_08195</name>
</gene>
<dbReference type="PANTHER" id="PTHR30086:SF20">
    <property type="entry name" value="ARGININE EXPORTER PROTEIN ARGO-RELATED"/>
    <property type="match status" value="1"/>
</dbReference>
<keyword evidence="5 6" id="KW-0472">Membrane</keyword>
<evidence type="ECO:0000256" key="5">
    <source>
        <dbReference type="ARBA" id="ARBA00023136"/>
    </source>
</evidence>
<evidence type="ECO:0000313" key="8">
    <source>
        <dbReference type="Proteomes" id="UP000827084"/>
    </source>
</evidence>
<name>A0ABX8XG40_SHEPU</name>
<proteinExistence type="predicted"/>
<reference evidence="7 8" key="1">
    <citation type="submission" date="2021-08" db="EMBL/GenBank/DDBJ databases">
        <title>Shewanella putrefaciens YZ-J, complete genome.</title>
        <authorList>
            <person name="Yi Z."/>
        </authorList>
    </citation>
    <scope>NUCLEOTIDE SEQUENCE [LARGE SCALE GENOMIC DNA]</scope>
    <source>
        <strain evidence="7 8">YZ-J</strain>
    </source>
</reference>
<feature type="transmembrane region" description="Helical" evidence="6">
    <location>
        <begin position="39"/>
        <end position="61"/>
    </location>
</feature>
<evidence type="ECO:0000256" key="1">
    <source>
        <dbReference type="ARBA" id="ARBA00004651"/>
    </source>
</evidence>
<dbReference type="RefSeq" id="WP_011789615.1">
    <property type="nucleotide sequence ID" value="NZ_BMPK01000003.1"/>
</dbReference>
<dbReference type="PANTHER" id="PTHR30086">
    <property type="entry name" value="ARGININE EXPORTER PROTEIN ARGO"/>
    <property type="match status" value="1"/>
</dbReference>
<keyword evidence="2" id="KW-1003">Cell membrane</keyword>
<keyword evidence="8" id="KW-1185">Reference proteome</keyword>
<feature type="transmembrane region" description="Helical" evidence="6">
    <location>
        <begin position="6"/>
        <end position="27"/>
    </location>
</feature>
<dbReference type="EMBL" id="CP080635">
    <property type="protein sequence ID" value="QYX74359.1"/>
    <property type="molecule type" value="Genomic_DNA"/>
</dbReference>
<feature type="transmembrane region" description="Helical" evidence="6">
    <location>
        <begin position="108"/>
        <end position="127"/>
    </location>
</feature>
<comment type="subcellular location">
    <subcellularLocation>
        <location evidence="1">Cell membrane</location>
        <topology evidence="1">Multi-pass membrane protein</topology>
    </subcellularLocation>
</comment>
<evidence type="ECO:0000256" key="3">
    <source>
        <dbReference type="ARBA" id="ARBA00022692"/>
    </source>
</evidence>
<accession>A0ABX8XG40</accession>
<feature type="transmembrane region" description="Helical" evidence="6">
    <location>
        <begin position="147"/>
        <end position="170"/>
    </location>
</feature>
<feature type="transmembrane region" description="Helical" evidence="6">
    <location>
        <begin position="182"/>
        <end position="203"/>
    </location>
</feature>